<dbReference type="EMBL" id="CP053452">
    <property type="protein sequence ID" value="QJW96518.1"/>
    <property type="molecule type" value="Genomic_DNA"/>
</dbReference>
<protein>
    <submittedName>
        <fullName evidence="2">Uncharacterized protein</fullName>
    </submittedName>
</protein>
<accession>A0A6M5YRC3</accession>
<dbReference type="PROSITE" id="PS50082">
    <property type="entry name" value="WD_REPEATS_2"/>
    <property type="match status" value="1"/>
</dbReference>
<dbReference type="Gene3D" id="2.130.10.10">
    <property type="entry name" value="YVTN repeat-like/Quinoprotein amine dehydrogenase"/>
    <property type="match status" value="2"/>
</dbReference>
<feature type="repeat" description="WD" evidence="1">
    <location>
        <begin position="4"/>
        <end position="45"/>
    </location>
</feature>
<gene>
    <name evidence="2" type="ORF">FTUN_4075</name>
</gene>
<dbReference type="SMART" id="SM00320">
    <property type="entry name" value="WD40"/>
    <property type="match status" value="3"/>
</dbReference>
<keyword evidence="3" id="KW-1185">Reference proteome</keyword>
<evidence type="ECO:0000256" key="1">
    <source>
        <dbReference type="PROSITE-ProRule" id="PRU00221"/>
    </source>
</evidence>
<sequence>MRVLPGPTKSNTALAWSPDGRFVAAGGSGVGVTLWDVEAGTPGQHVLDAGHGGEAMAFCPATGRLYVAFRSGGFWTVDPDTGAERRRRALDFRVGYDNPAVSADGRTVVLYRYSYYSSVPSEHAIIGYEVSDTGALTESWMWPDPLRRNTGSRFYFVWRPRTNQLFGLNGKVREYEFAWVTATTGARIGSLELPAGTHVTQWTLAPDGDRVAWLAEQALYVQRLDGSAPLVLPAGPGVYRRGLAWAPDGRTLACASGRTVQLLDADTLRDVRTFDWGTGKPRAVAFSPDGLRAAVSADGGKGWVTVFDLE</sequence>
<dbReference type="RefSeq" id="WP_171472081.1">
    <property type="nucleotide sequence ID" value="NZ_CP053452.2"/>
</dbReference>
<dbReference type="Pfam" id="PF00400">
    <property type="entry name" value="WD40"/>
    <property type="match status" value="1"/>
</dbReference>
<organism evidence="2 3">
    <name type="scientific">Frigoriglobus tundricola</name>
    <dbReference type="NCBI Taxonomy" id="2774151"/>
    <lineage>
        <taxon>Bacteria</taxon>
        <taxon>Pseudomonadati</taxon>
        <taxon>Planctomycetota</taxon>
        <taxon>Planctomycetia</taxon>
        <taxon>Gemmatales</taxon>
        <taxon>Gemmataceae</taxon>
        <taxon>Frigoriglobus</taxon>
    </lineage>
</organism>
<dbReference type="PANTHER" id="PTHR19879">
    <property type="entry name" value="TRANSCRIPTION INITIATION FACTOR TFIID"/>
    <property type="match status" value="1"/>
</dbReference>
<keyword evidence="1" id="KW-0853">WD repeat</keyword>
<dbReference type="SUPFAM" id="SSF82171">
    <property type="entry name" value="DPP6 N-terminal domain-like"/>
    <property type="match status" value="1"/>
</dbReference>
<evidence type="ECO:0000313" key="2">
    <source>
        <dbReference type="EMBL" id="QJW96518.1"/>
    </source>
</evidence>
<dbReference type="KEGG" id="ftj:FTUN_4075"/>
<dbReference type="Proteomes" id="UP000503447">
    <property type="component" value="Chromosome"/>
</dbReference>
<dbReference type="PANTHER" id="PTHR19879:SF9">
    <property type="entry name" value="TRANSCRIPTION INITIATION FACTOR TFIID SUBUNIT 5"/>
    <property type="match status" value="1"/>
</dbReference>
<dbReference type="AlphaFoldDB" id="A0A6M5YRC3"/>
<dbReference type="InterPro" id="IPR015943">
    <property type="entry name" value="WD40/YVTN_repeat-like_dom_sf"/>
</dbReference>
<reference evidence="3" key="1">
    <citation type="submission" date="2020-05" db="EMBL/GenBank/DDBJ databases">
        <title>Frigoriglobus tundricola gen. nov., sp. nov., a psychrotolerant cellulolytic planctomycete of the family Gemmataceae with two divergent copies of 16S rRNA gene.</title>
        <authorList>
            <person name="Kulichevskaya I.S."/>
            <person name="Ivanova A.A."/>
            <person name="Naumoff D.G."/>
            <person name="Beletsky A.V."/>
            <person name="Rijpstra W.I.C."/>
            <person name="Sinninghe Damste J.S."/>
            <person name="Mardanov A.V."/>
            <person name="Ravin N.V."/>
            <person name="Dedysh S.N."/>
        </authorList>
    </citation>
    <scope>NUCLEOTIDE SEQUENCE [LARGE SCALE GENOMIC DNA]</scope>
    <source>
        <strain evidence="3">PL17</strain>
    </source>
</reference>
<dbReference type="InterPro" id="IPR001680">
    <property type="entry name" value="WD40_rpt"/>
</dbReference>
<evidence type="ECO:0000313" key="3">
    <source>
        <dbReference type="Proteomes" id="UP000503447"/>
    </source>
</evidence>
<name>A0A6M5YRC3_9BACT</name>
<proteinExistence type="predicted"/>